<evidence type="ECO:0000313" key="4">
    <source>
        <dbReference type="EMBL" id="MFC3914519.1"/>
    </source>
</evidence>
<evidence type="ECO:0000256" key="3">
    <source>
        <dbReference type="HAMAP-Rule" id="MF_01590"/>
    </source>
</evidence>
<keyword evidence="2 3" id="KW-0819">tRNA processing</keyword>
<dbReference type="InterPro" id="IPR029063">
    <property type="entry name" value="SAM-dependent_MTases_sf"/>
</dbReference>
<protein>
    <recommendedName>
        <fullName evidence="3">tRNA U34 carboxymethyltransferase</fullName>
        <ecNumber evidence="3">2.5.1.-</ecNumber>
    </recommendedName>
</protein>
<sequence length="326" mass="37453">MIDFAPFYQRIAKDRLQNWLHVLPAQLYAWMNEQRHGDFPRWQRALAKFAGLQAQSIELKQSVTLGRADEISEGERRKLENLLQQLHPWRKGPYDLFGIHIDTEWRSDWKWDRLIPHISPLKGRHVLDVGCGSGYHMWRMLGEEARLVVGIDPSALFLCQFTAIHQLAGRPEDIFFLPLGIEALPKLEAFDTVFSMGVLYHRPSPIDHLLQLRDQLRDGGELVLETLIIDGGANDVLVPPDRYAQMRNVWFIPSAAALSIWLEKCGFDHIRIVDESVTTVEEQRRTPWMRNDSLAEFLDPTDSTLTIEGHPAPKRAVIIATRRADG</sequence>
<feature type="binding site" evidence="3">
    <location>
        <position position="130"/>
    </location>
    <ligand>
        <name>carboxy-S-adenosyl-L-methionine</name>
        <dbReference type="ChEBI" id="CHEBI:134278"/>
    </ligand>
</feature>
<comment type="caution">
    <text evidence="4">The sequence shown here is derived from an EMBL/GenBank/DDBJ whole genome shotgun (WGS) entry which is preliminary data.</text>
</comment>
<dbReference type="NCBIfam" id="NF011650">
    <property type="entry name" value="PRK15068.1"/>
    <property type="match status" value="1"/>
</dbReference>
<feature type="binding site" evidence="3">
    <location>
        <position position="105"/>
    </location>
    <ligand>
        <name>carboxy-S-adenosyl-L-methionine</name>
        <dbReference type="ChEBI" id="CHEBI:134278"/>
    </ligand>
</feature>
<dbReference type="CDD" id="cd02440">
    <property type="entry name" value="AdoMet_MTases"/>
    <property type="match status" value="1"/>
</dbReference>
<reference evidence="5" key="1">
    <citation type="journal article" date="2019" name="Int. J. Syst. Evol. Microbiol.">
        <title>The Global Catalogue of Microorganisms (GCM) 10K type strain sequencing project: providing services to taxonomists for standard genome sequencing and annotation.</title>
        <authorList>
            <consortium name="The Broad Institute Genomics Platform"/>
            <consortium name="The Broad Institute Genome Sequencing Center for Infectious Disease"/>
            <person name="Wu L."/>
            <person name="Ma J."/>
        </authorList>
    </citation>
    <scope>NUCLEOTIDE SEQUENCE [LARGE SCALE GENOMIC DNA]</scope>
    <source>
        <strain evidence="5">CCUG 54939</strain>
    </source>
</reference>
<dbReference type="EMBL" id="JBHSAF010000014">
    <property type="protein sequence ID" value="MFC3914519.1"/>
    <property type="molecule type" value="Genomic_DNA"/>
</dbReference>
<comment type="function">
    <text evidence="3">Catalyzes carboxymethyl transfer from carboxy-S-adenosyl-L-methionine (Cx-SAM) to 5-hydroxyuridine (ho5U) to form 5-carboxymethoxyuridine (cmo5U) at position 34 in tRNAs.</text>
</comment>
<dbReference type="PANTHER" id="PTHR43464:SF95">
    <property type="entry name" value="TRNA U34 CARBOXYMETHYLTRANSFERASE"/>
    <property type="match status" value="1"/>
</dbReference>
<dbReference type="EC" id="2.5.1.-" evidence="3"/>
<evidence type="ECO:0000256" key="1">
    <source>
        <dbReference type="ARBA" id="ARBA00022679"/>
    </source>
</evidence>
<proteinExistence type="inferred from homology"/>
<dbReference type="InterPro" id="IPR027555">
    <property type="entry name" value="Mo5U34_MeTrfas-like"/>
</dbReference>
<keyword evidence="1 3" id="KW-0808">Transferase</keyword>
<feature type="binding site" evidence="3">
    <location>
        <position position="315"/>
    </location>
    <ligand>
        <name>carboxy-S-adenosyl-L-methionine</name>
        <dbReference type="ChEBI" id="CHEBI:134278"/>
    </ligand>
</feature>
<accession>A0ABV8CQY8</accession>
<evidence type="ECO:0000256" key="2">
    <source>
        <dbReference type="ARBA" id="ARBA00022694"/>
    </source>
</evidence>
<feature type="binding site" evidence="3">
    <location>
        <position position="200"/>
    </location>
    <ligand>
        <name>carboxy-S-adenosyl-L-methionine</name>
        <dbReference type="ChEBI" id="CHEBI:134278"/>
    </ligand>
</feature>
<feature type="binding site" evidence="3">
    <location>
        <position position="110"/>
    </location>
    <ligand>
        <name>carboxy-S-adenosyl-L-methionine</name>
        <dbReference type="ChEBI" id="CHEBI:134278"/>
    </ligand>
</feature>
<dbReference type="PANTHER" id="PTHR43464">
    <property type="entry name" value="METHYLTRANSFERASE"/>
    <property type="match status" value="1"/>
</dbReference>
<dbReference type="NCBIfam" id="TIGR00452">
    <property type="entry name" value="tRNA 5-methoxyuridine(34)/uridine 5-oxyacetic acid(34) synthase CmoB"/>
    <property type="match status" value="1"/>
</dbReference>
<evidence type="ECO:0000313" key="5">
    <source>
        <dbReference type="Proteomes" id="UP001595692"/>
    </source>
</evidence>
<organism evidence="4 5">
    <name type="scientific">Pseudaeromonas sharmana</name>
    <dbReference type="NCBI Taxonomy" id="328412"/>
    <lineage>
        <taxon>Bacteria</taxon>
        <taxon>Pseudomonadati</taxon>
        <taxon>Pseudomonadota</taxon>
        <taxon>Gammaproteobacteria</taxon>
        <taxon>Aeromonadales</taxon>
        <taxon>Aeromonadaceae</taxon>
        <taxon>Pseudaeromonas</taxon>
    </lineage>
</organism>
<dbReference type="Gene3D" id="3.40.50.150">
    <property type="entry name" value="Vaccinia Virus protein VP39"/>
    <property type="match status" value="1"/>
</dbReference>
<dbReference type="RefSeq" id="WP_377153474.1">
    <property type="nucleotide sequence ID" value="NZ_JBHSAF010000014.1"/>
</dbReference>
<dbReference type="Proteomes" id="UP001595692">
    <property type="component" value="Unassembled WGS sequence"/>
</dbReference>
<comment type="similarity">
    <text evidence="3">Belongs to the class I-like SAM-binding methyltransferase superfamily. CmoB family.</text>
</comment>
<dbReference type="HAMAP" id="MF_01590">
    <property type="entry name" value="tRNA_carboxymethyltr_CmoB"/>
    <property type="match status" value="1"/>
</dbReference>
<comment type="catalytic activity">
    <reaction evidence="3">
        <text>carboxy-S-adenosyl-L-methionine + 5-hydroxyuridine(34) in tRNA = 5-carboxymethoxyuridine(34) in tRNA + S-adenosyl-L-homocysteine + H(+)</text>
        <dbReference type="Rhea" id="RHEA:52848"/>
        <dbReference type="Rhea" id="RHEA-COMP:13381"/>
        <dbReference type="Rhea" id="RHEA-COMP:13383"/>
        <dbReference type="ChEBI" id="CHEBI:15378"/>
        <dbReference type="ChEBI" id="CHEBI:57856"/>
        <dbReference type="ChEBI" id="CHEBI:134278"/>
        <dbReference type="ChEBI" id="CHEBI:136877"/>
        <dbReference type="ChEBI" id="CHEBI:136879"/>
    </reaction>
</comment>
<feature type="binding site" evidence="3">
    <location>
        <position position="91"/>
    </location>
    <ligand>
        <name>carboxy-S-adenosyl-L-methionine</name>
        <dbReference type="ChEBI" id="CHEBI:134278"/>
    </ligand>
</feature>
<feature type="binding site" evidence="3">
    <location>
        <begin position="181"/>
        <end position="182"/>
    </location>
    <ligand>
        <name>carboxy-S-adenosyl-L-methionine</name>
        <dbReference type="ChEBI" id="CHEBI:134278"/>
    </ligand>
</feature>
<feature type="binding site" evidence="3">
    <location>
        <position position="196"/>
    </location>
    <ligand>
        <name>carboxy-S-adenosyl-L-methionine</name>
        <dbReference type="ChEBI" id="CHEBI:134278"/>
    </ligand>
</feature>
<feature type="binding site" evidence="3">
    <location>
        <begin position="152"/>
        <end position="154"/>
    </location>
    <ligand>
        <name>carboxy-S-adenosyl-L-methionine</name>
        <dbReference type="ChEBI" id="CHEBI:134278"/>
    </ligand>
</feature>
<comment type="subunit">
    <text evidence="3">Homotetramer.</text>
</comment>
<dbReference type="SUPFAM" id="SSF53335">
    <property type="entry name" value="S-adenosyl-L-methionine-dependent methyltransferases"/>
    <property type="match status" value="1"/>
</dbReference>
<keyword evidence="5" id="KW-1185">Reference proteome</keyword>
<name>A0ABV8CQY8_9GAMM</name>
<dbReference type="Pfam" id="PF08003">
    <property type="entry name" value="Methyltransf_9"/>
    <property type="match status" value="1"/>
</dbReference>
<gene>
    <name evidence="3 4" type="primary">cmoB</name>
    <name evidence="4" type="ORF">ACFOSS_13765</name>
</gene>
<dbReference type="InterPro" id="IPR010017">
    <property type="entry name" value="CmoB"/>
</dbReference>